<evidence type="ECO:0000256" key="1">
    <source>
        <dbReference type="SAM" id="MobiDB-lite"/>
    </source>
</evidence>
<dbReference type="EMBL" id="JBFTEG010000004">
    <property type="protein sequence ID" value="MEX6501857.1"/>
    <property type="molecule type" value="Genomic_DNA"/>
</dbReference>
<accession>A0ABV3YRB8</accession>
<comment type="caution">
    <text evidence="2">The sequence shown here is derived from an EMBL/GenBank/DDBJ whole genome shotgun (WGS) entry which is preliminary data.</text>
</comment>
<reference evidence="2 3" key="1">
    <citation type="submission" date="2024-07" db="EMBL/GenBank/DDBJ databases">
        <authorList>
            <person name="Li M."/>
        </authorList>
    </citation>
    <scope>NUCLEOTIDE SEQUENCE [LARGE SCALE GENOMIC DNA]</scope>
    <source>
        <strain evidence="2 3">25A3E</strain>
    </source>
</reference>
<sequence length="105" mass="11463">MWAHHINQRLKPTFTVGFFVYDGAALSQGYQRALQALDKGRQPRPCNAQRPGLSCRDADCSLLGRLAGGAFDGIHRAPCFLDMTRNTPMTSPGRGSQACANGQQR</sequence>
<keyword evidence="3" id="KW-1185">Reference proteome</keyword>
<feature type="region of interest" description="Disordered" evidence="1">
    <location>
        <begin position="85"/>
        <end position="105"/>
    </location>
</feature>
<gene>
    <name evidence="2" type="ORF">AB5S05_07265</name>
</gene>
<evidence type="ECO:0000313" key="3">
    <source>
        <dbReference type="Proteomes" id="UP001560296"/>
    </source>
</evidence>
<evidence type="ECO:0000313" key="2">
    <source>
        <dbReference type="EMBL" id="MEX6501857.1"/>
    </source>
</evidence>
<dbReference type="Proteomes" id="UP001560296">
    <property type="component" value="Unassembled WGS sequence"/>
</dbReference>
<name>A0ABV3YRB8_9PSED</name>
<dbReference type="RefSeq" id="WP_369286833.1">
    <property type="nucleotide sequence ID" value="NZ_JBFTEG010000004.1"/>
</dbReference>
<proteinExistence type="predicted"/>
<organism evidence="2 3">
    <name type="scientific">Pseudomonas zhanjiangensis</name>
    <dbReference type="NCBI Taxonomy" id="3239015"/>
    <lineage>
        <taxon>Bacteria</taxon>
        <taxon>Pseudomonadati</taxon>
        <taxon>Pseudomonadota</taxon>
        <taxon>Gammaproteobacteria</taxon>
        <taxon>Pseudomonadales</taxon>
        <taxon>Pseudomonadaceae</taxon>
        <taxon>Pseudomonas</taxon>
    </lineage>
</organism>
<protein>
    <submittedName>
        <fullName evidence="2">Uncharacterized protein</fullName>
    </submittedName>
</protein>